<keyword evidence="2 5" id="KW-0812">Transmembrane</keyword>
<dbReference type="KEGG" id="czh:H9X71_07355"/>
<dbReference type="AlphaFoldDB" id="A0A7L7Z671"/>
<dbReference type="GO" id="GO:0016020">
    <property type="term" value="C:membrane"/>
    <property type="evidence" value="ECO:0007669"/>
    <property type="project" value="UniProtKB-SubCell"/>
</dbReference>
<feature type="transmembrane region" description="Helical" evidence="5">
    <location>
        <begin position="159"/>
        <end position="179"/>
    </location>
</feature>
<evidence type="ECO:0000256" key="2">
    <source>
        <dbReference type="ARBA" id="ARBA00022692"/>
    </source>
</evidence>
<accession>A0A7L7Z671</accession>
<reference evidence="6 7" key="1">
    <citation type="submission" date="2020-08" db="EMBL/GenBank/DDBJ databases">
        <title>Description of Clavibacter zhangzhiyonge sp. nov., a phytopathogenic actinobacterium isolated from barley seeds, causing leaf brown spot and decline.</title>
        <authorList>
            <person name="Tian Q."/>
            <person name="Chuan J."/>
            <person name="Zhao W."/>
            <person name="Li X."/>
        </authorList>
    </citation>
    <scope>NUCLEOTIDE SEQUENCE [LARGE SCALE GENOMIC DNA]</scope>
    <source>
        <strain evidence="6 7">DM1</strain>
    </source>
</reference>
<evidence type="ECO:0000313" key="6">
    <source>
        <dbReference type="EMBL" id="QOD45111.1"/>
    </source>
</evidence>
<evidence type="ECO:0000256" key="5">
    <source>
        <dbReference type="SAM" id="Phobius"/>
    </source>
</evidence>
<dbReference type="GO" id="GO:0016765">
    <property type="term" value="F:transferase activity, transferring alkyl or aryl (other than methyl) groups"/>
    <property type="evidence" value="ECO:0007669"/>
    <property type="project" value="InterPro"/>
</dbReference>
<feature type="transmembrane region" description="Helical" evidence="5">
    <location>
        <begin position="230"/>
        <end position="253"/>
    </location>
</feature>
<dbReference type="Proteomes" id="UP000516660">
    <property type="component" value="Chromosome"/>
</dbReference>
<evidence type="ECO:0000313" key="7">
    <source>
        <dbReference type="Proteomes" id="UP000516660"/>
    </source>
</evidence>
<dbReference type="InterPro" id="IPR044878">
    <property type="entry name" value="UbiA_sf"/>
</dbReference>
<keyword evidence="6" id="KW-0808">Transferase</keyword>
<dbReference type="RefSeq" id="WP_191149001.1">
    <property type="nucleotide sequence ID" value="NZ_CP061274.1"/>
</dbReference>
<dbReference type="CDD" id="cd13956">
    <property type="entry name" value="PT_UbiA"/>
    <property type="match status" value="1"/>
</dbReference>
<feature type="transmembrane region" description="Helical" evidence="5">
    <location>
        <begin position="260"/>
        <end position="278"/>
    </location>
</feature>
<sequence length="284" mass="28357">MSRPLRLVRLLALSSHPGPTATVTVLAAGLAVALGYGPGRVVAVALAVLLGQLSIGLSNDWIDAGRDRSVGRGDKPVARGEVTVAQVRAGALSTAAACLVASAALGPPFLLAHVVLVGSGWAYNAGLKRTAVSVVPFVVAFGILPTVVALGAADPLPAAPWAWVTGAVLGVSIHFTNVLPDLDDDARTGVRGLPHRLGRVPSGLVAFGALALGAVAATVGPVLADPGAGMTPLAVGGLAVTLAIAAWGAVLVVTRPPGRLLFQLIMAASLLLVAQVALNATRLT</sequence>
<dbReference type="InterPro" id="IPR000537">
    <property type="entry name" value="UbiA_prenyltransferase"/>
</dbReference>
<evidence type="ECO:0000256" key="4">
    <source>
        <dbReference type="ARBA" id="ARBA00023136"/>
    </source>
</evidence>
<dbReference type="Pfam" id="PF01040">
    <property type="entry name" value="UbiA"/>
    <property type="match status" value="1"/>
</dbReference>
<comment type="subcellular location">
    <subcellularLocation>
        <location evidence="1">Membrane</location>
        <topology evidence="1">Multi-pass membrane protein</topology>
    </subcellularLocation>
</comment>
<keyword evidence="7" id="KW-1185">Reference proteome</keyword>
<gene>
    <name evidence="6" type="ORF">H9X71_07355</name>
</gene>
<evidence type="ECO:0000256" key="3">
    <source>
        <dbReference type="ARBA" id="ARBA00022989"/>
    </source>
</evidence>
<proteinExistence type="predicted"/>
<protein>
    <submittedName>
        <fullName evidence="6">UbiA family prenyltransferase</fullName>
    </submittedName>
</protein>
<feature type="transmembrane region" description="Helical" evidence="5">
    <location>
        <begin position="134"/>
        <end position="153"/>
    </location>
</feature>
<keyword evidence="3 5" id="KW-1133">Transmembrane helix</keyword>
<organism evidence="6 7">
    <name type="scientific">Clavibacter zhangzhiyongii</name>
    <dbReference type="NCBI Taxonomy" id="2768071"/>
    <lineage>
        <taxon>Bacteria</taxon>
        <taxon>Bacillati</taxon>
        <taxon>Actinomycetota</taxon>
        <taxon>Actinomycetes</taxon>
        <taxon>Micrococcales</taxon>
        <taxon>Microbacteriaceae</taxon>
        <taxon>Clavibacter</taxon>
    </lineage>
</organism>
<name>A0A7L7Z671_9MICO</name>
<dbReference type="EMBL" id="CP061274">
    <property type="protein sequence ID" value="QOD45111.1"/>
    <property type="molecule type" value="Genomic_DNA"/>
</dbReference>
<dbReference type="Gene3D" id="1.10.357.140">
    <property type="entry name" value="UbiA prenyltransferase"/>
    <property type="match status" value="1"/>
</dbReference>
<keyword evidence="4 5" id="KW-0472">Membrane</keyword>
<feature type="transmembrane region" description="Helical" evidence="5">
    <location>
        <begin position="200"/>
        <end position="224"/>
    </location>
</feature>
<evidence type="ECO:0000256" key="1">
    <source>
        <dbReference type="ARBA" id="ARBA00004141"/>
    </source>
</evidence>